<dbReference type="InterPro" id="IPR029479">
    <property type="entry name" value="Nitroreductase"/>
</dbReference>
<evidence type="ECO:0000256" key="1">
    <source>
        <dbReference type="ARBA" id="ARBA00022630"/>
    </source>
</evidence>
<evidence type="ECO:0000259" key="4">
    <source>
        <dbReference type="Pfam" id="PF00881"/>
    </source>
</evidence>
<dbReference type="PATRIC" id="fig|768706.3.peg.3735"/>
<dbReference type="AlphaFoldDB" id="G7W6P4"/>
<keyword evidence="1" id="KW-0285">Flavoprotein</keyword>
<dbReference type="KEGG" id="dor:Desor_3708"/>
<dbReference type="Pfam" id="PF00881">
    <property type="entry name" value="Nitroreductase"/>
    <property type="match status" value="1"/>
</dbReference>
<dbReference type="eggNOG" id="COG0778">
    <property type="taxonomic scope" value="Bacteria"/>
</dbReference>
<dbReference type="PANTHER" id="PTHR23026:SF90">
    <property type="entry name" value="IODOTYROSINE DEIODINASE 1"/>
    <property type="match status" value="1"/>
</dbReference>
<organism evidence="5 6">
    <name type="scientific">Desulfosporosinus orientis (strain ATCC 19365 / DSM 765 / NCIMB 8382 / VKM B-1628 / Singapore I)</name>
    <name type="common">Desulfotomaculum orientis</name>
    <dbReference type="NCBI Taxonomy" id="768706"/>
    <lineage>
        <taxon>Bacteria</taxon>
        <taxon>Bacillati</taxon>
        <taxon>Bacillota</taxon>
        <taxon>Clostridia</taxon>
        <taxon>Eubacteriales</taxon>
        <taxon>Desulfitobacteriaceae</taxon>
        <taxon>Desulfosporosinus</taxon>
    </lineage>
</organism>
<evidence type="ECO:0000313" key="6">
    <source>
        <dbReference type="Proteomes" id="UP000006346"/>
    </source>
</evidence>
<dbReference type="Gene3D" id="3.40.109.10">
    <property type="entry name" value="NADH Oxidase"/>
    <property type="match status" value="1"/>
</dbReference>
<accession>G7W6P4</accession>
<dbReference type="InterPro" id="IPR050627">
    <property type="entry name" value="Nitroreductase/BluB"/>
</dbReference>
<dbReference type="RefSeq" id="WP_014185984.1">
    <property type="nucleotide sequence ID" value="NC_016584.1"/>
</dbReference>
<dbReference type="PANTHER" id="PTHR23026">
    <property type="entry name" value="NADPH NITROREDUCTASE"/>
    <property type="match status" value="1"/>
</dbReference>
<dbReference type="InterPro" id="IPR000415">
    <property type="entry name" value="Nitroreductase-like"/>
</dbReference>
<name>G7W6P4_DESOD</name>
<dbReference type="SUPFAM" id="SSF55469">
    <property type="entry name" value="FMN-dependent nitroreductase-like"/>
    <property type="match status" value="1"/>
</dbReference>
<evidence type="ECO:0000256" key="3">
    <source>
        <dbReference type="ARBA" id="ARBA00023002"/>
    </source>
</evidence>
<proteinExistence type="predicted"/>
<keyword evidence="2" id="KW-0288">FMN</keyword>
<dbReference type="EMBL" id="CP003108">
    <property type="protein sequence ID" value="AET69176.1"/>
    <property type="molecule type" value="Genomic_DNA"/>
</dbReference>
<keyword evidence="6" id="KW-1185">Reference proteome</keyword>
<dbReference type="GO" id="GO:0016491">
    <property type="term" value="F:oxidoreductase activity"/>
    <property type="evidence" value="ECO:0007669"/>
    <property type="project" value="UniProtKB-KW"/>
</dbReference>
<reference evidence="5 6" key="2">
    <citation type="journal article" date="2012" name="J. Bacteriol.">
        <title>Complete genome sequences of Desulfosporosinus orientis DSM765T, Desulfosporosinus youngiae DSM17734T, Desulfosporosinus meridiei DSM13257T, and Desulfosporosinus acidiphilus DSM22704T.</title>
        <authorList>
            <person name="Pester M."/>
            <person name="Brambilla E."/>
            <person name="Alazard D."/>
            <person name="Rattei T."/>
            <person name="Weinmaier T."/>
            <person name="Han J."/>
            <person name="Lucas S."/>
            <person name="Lapidus A."/>
            <person name="Cheng J.F."/>
            <person name="Goodwin L."/>
            <person name="Pitluck S."/>
            <person name="Peters L."/>
            <person name="Ovchinnikova G."/>
            <person name="Teshima H."/>
            <person name="Detter J.C."/>
            <person name="Han C.S."/>
            <person name="Tapia R."/>
            <person name="Land M.L."/>
            <person name="Hauser L."/>
            <person name="Kyrpides N.C."/>
            <person name="Ivanova N.N."/>
            <person name="Pagani I."/>
            <person name="Huntmann M."/>
            <person name="Wei C.L."/>
            <person name="Davenport K.W."/>
            <person name="Daligault H."/>
            <person name="Chain P.S."/>
            <person name="Chen A."/>
            <person name="Mavromatis K."/>
            <person name="Markowitz V."/>
            <person name="Szeto E."/>
            <person name="Mikhailova N."/>
            <person name="Pati A."/>
            <person name="Wagner M."/>
            <person name="Woyke T."/>
            <person name="Ollivier B."/>
            <person name="Klenk H.P."/>
            <person name="Spring S."/>
            <person name="Loy A."/>
        </authorList>
    </citation>
    <scope>NUCLEOTIDE SEQUENCE [LARGE SCALE GENOMIC DNA]</scope>
    <source>
        <strain evidence="6">ATCC 19365 / DSM 765 / NCIMB 8382 / VKM B-1628</strain>
    </source>
</reference>
<dbReference type="HOGENOM" id="CLU_1248276_0_0_9"/>
<feature type="domain" description="Nitroreductase" evidence="4">
    <location>
        <begin position="17"/>
        <end position="187"/>
    </location>
</feature>
<keyword evidence="3" id="KW-0560">Oxidoreductase</keyword>
<sequence>MSRQFTASESRILDDIIKNRRSVRQFKKDPLTEELITTILTAGLWAPYAALAVSTSYDFRQFYVIPQGSEKLVRINDTIKEFSKGLLNQFEQQMNANPFVRENGKNFYQRLMTVVQEGVSGLIDAPCLIIVAEKKGFPPAEKQSLAHVMENMWLKSVSLNLGFRLLSIFENLNESKEFCEILGAEYGKYAFNGCIIGYPQNSPNEGKRAKLEEVVYWL</sequence>
<dbReference type="OrthoDB" id="9812105at2"/>
<gene>
    <name evidence="5" type="ordered locus">Desor_3708</name>
</gene>
<dbReference type="Proteomes" id="UP000006346">
    <property type="component" value="Chromosome"/>
</dbReference>
<dbReference type="STRING" id="768706.Desor_3708"/>
<evidence type="ECO:0000256" key="2">
    <source>
        <dbReference type="ARBA" id="ARBA00022643"/>
    </source>
</evidence>
<evidence type="ECO:0000313" key="5">
    <source>
        <dbReference type="EMBL" id="AET69176.1"/>
    </source>
</evidence>
<reference evidence="6" key="1">
    <citation type="submission" date="2011-11" db="EMBL/GenBank/DDBJ databases">
        <title>Complete sequence of Desulfosporosinus orientis DSM 765.</title>
        <authorList>
            <person name="Lucas S."/>
            <person name="Han J."/>
            <person name="Lapidus A."/>
            <person name="Cheng J.-F."/>
            <person name="Goodwin L."/>
            <person name="Pitluck S."/>
            <person name="Peters L."/>
            <person name="Ovchinnikova G."/>
            <person name="Teshima H."/>
            <person name="Detter J.C."/>
            <person name="Han C."/>
            <person name="Tapia R."/>
            <person name="Land M."/>
            <person name="Hauser L."/>
            <person name="Kyrpides N."/>
            <person name="Ivanova N."/>
            <person name="Pagani I."/>
            <person name="Pester M."/>
            <person name="Spring S."/>
            <person name="Ollivier B."/>
            <person name="Rattei T."/>
            <person name="Klenk H.-P."/>
            <person name="Wagner M."/>
            <person name="Loy A."/>
            <person name="Woyke T."/>
        </authorList>
    </citation>
    <scope>NUCLEOTIDE SEQUENCE [LARGE SCALE GENOMIC DNA]</scope>
    <source>
        <strain evidence="6">ATCC 19365 / DSM 765 / NCIMB 8382 / VKM B-1628</strain>
    </source>
</reference>
<protein>
    <submittedName>
        <fullName evidence="5">Nitroreductase</fullName>
    </submittedName>
</protein>